<evidence type="ECO:0000256" key="6">
    <source>
        <dbReference type="RuleBase" id="RU361277"/>
    </source>
</evidence>
<dbReference type="GO" id="GO:0008270">
    <property type="term" value="F:zinc ion binding"/>
    <property type="evidence" value="ECO:0007669"/>
    <property type="project" value="InterPro"/>
</dbReference>
<keyword evidence="8" id="KW-0614">Plasmid</keyword>
<dbReference type="SUPFAM" id="SSF51735">
    <property type="entry name" value="NAD(P)-binding Rossmann-fold domains"/>
    <property type="match status" value="1"/>
</dbReference>
<dbReference type="PANTHER" id="PTHR43880:SF12">
    <property type="entry name" value="ALCOHOL DEHYDROGENASE CLASS-3"/>
    <property type="match status" value="1"/>
</dbReference>
<reference evidence="8" key="4">
    <citation type="submission" date="2014-05" db="EMBL/GenBank/DDBJ databases">
        <authorList>
            <person name="Wang L."/>
            <person name="Yang H."/>
            <person name="Xiang H."/>
        </authorList>
    </citation>
    <scope>NUCLEOTIDE SEQUENCE</scope>
    <source>
        <strain evidence="8">CGMCC 1.2087</strain>
        <plasmid evidence="8">pHM300</plasmid>
    </source>
</reference>
<dbReference type="GO" id="GO:0046294">
    <property type="term" value="P:formaldehyde catabolic process"/>
    <property type="evidence" value="ECO:0007669"/>
    <property type="project" value="TreeGrafter"/>
</dbReference>
<evidence type="ECO:0000313" key="11">
    <source>
        <dbReference type="Proteomes" id="UP000006469"/>
    </source>
</evidence>
<keyword evidence="12" id="KW-1185">Reference proteome</keyword>
<dbReference type="Gene3D" id="3.90.180.10">
    <property type="entry name" value="Medium-chain alcohol dehydrogenases, catalytic domain"/>
    <property type="match status" value="1"/>
</dbReference>
<dbReference type="EMBL" id="AOLO01000001">
    <property type="protein sequence ID" value="EMA05175.1"/>
    <property type="molecule type" value="Genomic_DNA"/>
</dbReference>
<dbReference type="GO" id="GO:0030554">
    <property type="term" value="F:adenyl nucleotide binding"/>
    <property type="evidence" value="ECO:0007669"/>
    <property type="project" value="UniProtKB-ARBA"/>
</dbReference>
<dbReference type="Proteomes" id="UP000006469">
    <property type="component" value="Plasmid pHM300"/>
</dbReference>
<geneLocation type="plasmid" evidence="10 13">
    <name>pHME322</name>
</geneLocation>
<dbReference type="GO" id="GO:0043168">
    <property type="term" value="F:anion binding"/>
    <property type="evidence" value="ECO:0007669"/>
    <property type="project" value="UniProtKB-ARBA"/>
</dbReference>
<dbReference type="PATRIC" id="fig|523841.21.peg.40"/>
<comment type="cofactor">
    <cofactor evidence="1 6">
        <name>Zn(2+)</name>
        <dbReference type="ChEBI" id="CHEBI:29105"/>
    </cofactor>
</comment>
<evidence type="ECO:0000313" key="10">
    <source>
        <dbReference type="EMBL" id="QCQ77200.1"/>
    </source>
</evidence>
<dbReference type="InterPro" id="IPR013154">
    <property type="entry name" value="ADH-like_N"/>
</dbReference>
<evidence type="ECO:0000256" key="2">
    <source>
        <dbReference type="ARBA" id="ARBA00022723"/>
    </source>
</evidence>
<evidence type="ECO:0000313" key="13">
    <source>
        <dbReference type="Proteomes" id="UP000299011"/>
    </source>
</evidence>
<evidence type="ECO:0000256" key="1">
    <source>
        <dbReference type="ARBA" id="ARBA00001947"/>
    </source>
</evidence>
<comment type="similarity">
    <text evidence="6">Belongs to the zinc-containing alcohol dehydrogenase family.</text>
</comment>
<sequence length="375" mass="39582">MSLYVMIDVRAAVVAEESGRFHIEELSLDEPRSDEVLVRIVATGVCPADIAVREQHFQMALPAVLGHEGAGVVEAVGENVTTVEPGDHVVVSFDHDGTCRNCTEGAVAYCSRFSAYNFDGVRGTDQSSPLHRDGKEVSLFFGQSSFATHSIASERQVVTVPDTVPLEILGPLGCGIQTGSGAVINSLDPDPGTSIAVFGVGAVGLSAVLGAVIKGCTTIIAVDLLAERLETAADLGATHVLNADEETSLAETIRALTDGGVDYSLDTTSIPRVVRQAVDATRIPGTCGLLGGAPPEPEPSLDMNSVLRGRTVRGISQGDSIPSVFIPRLIELYEQGRFPFDELLSFYELADINRAVDDLADGRAIKPVLRISDSP</sequence>
<reference evidence="10 13" key="5">
    <citation type="submission" date="2019-04" db="EMBL/GenBank/DDBJ databases">
        <title>Methylomes of two halophilic Archaea, Haloarcula marismortui and Haloferax mediterranei.</title>
        <authorList>
            <person name="DasSarma S."/>
            <person name="DasSarma P."/>
            <person name="DasSarma S."/>
            <person name="Fomenkov A."/>
            <person name="Vincze T."/>
            <person name="Anton B.P."/>
            <person name="Roberts R.J."/>
        </authorList>
    </citation>
    <scope>NUCLEOTIDE SEQUENCE [LARGE SCALE GENOMIC DNA]</scope>
    <source>
        <strain evidence="10">ATCC 33500</strain>
        <strain evidence="13">ATCC 33500 / DSM 1411 / JCM 8866 / NBRC 14739 / NCIMB 2177 / R-4</strain>
        <plasmid evidence="10 13">pHME322</plasmid>
    </source>
</reference>
<evidence type="ECO:0000256" key="3">
    <source>
        <dbReference type="ARBA" id="ARBA00022833"/>
    </source>
</evidence>
<dbReference type="EMBL" id="CP039141">
    <property type="protein sequence ID" value="QCQ77200.1"/>
    <property type="molecule type" value="Genomic_DNA"/>
</dbReference>
<dbReference type="PROSITE" id="PS00059">
    <property type="entry name" value="ADH_ZINC"/>
    <property type="match status" value="1"/>
</dbReference>
<dbReference type="InterPro" id="IPR020843">
    <property type="entry name" value="ER"/>
</dbReference>
<reference evidence="8" key="1">
    <citation type="journal article" date="2012" name="Appl. Environ. Microbiol.">
        <title>Identification of the haloarchaeal phasin (PhaP) that functions in polyhydroxyalkanoate accumulation and granule formation in Haloferax mediterranei.</title>
        <authorList>
            <person name="Cai S."/>
            <person name="Cai L."/>
            <person name="Liu H."/>
            <person name="Liu X."/>
            <person name="Han J."/>
            <person name="Zhou J."/>
            <person name="Xiang H."/>
        </authorList>
    </citation>
    <scope>NUCLEOTIDE SEQUENCE</scope>
    <source>
        <strain evidence="8">CGMCC 1.2087</strain>
    </source>
</reference>
<accession>I3R9X9</accession>
<dbReference type="FunFam" id="3.40.50.720:FF:000003">
    <property type="entry name" value="S-(hydroxymethyl)glutathione dehydrogenase"/>
    <property type="match status" value="1"/>
</dbReference>
<keyword evidence="2 6" id="KW-0479">Metal-binding</keyword>
<proteinExistence type="inferred from homology"/>
<name>I3R9X9_HALMT</name>
<dbReference type="Pfam" id="PF00107">
    <property type="entry name" value="ADH_zinc_N"/>
    <property type="match status" value="1"/>
</dbReference>
<dbReference type="HOGENOM" id="CLU_026673_14_1_2"/>
<feature type="domain" description="Enoyl reductase (ER)" evidence="7">
    <location>
        <begin position="19"/>
        <end position="369"/>
    </location>
</feature>
<reference evidence="8 11" key="2">
    <citation type="journal article" date="2012" name="J. Bacteriol.">
        <title>Complete genome sequence of the metabolically versatile halophilic archaeon Haloferax mediterranei, a poly(3-hydroxybutyrate-co-3-hydroxyvalerate) producer.</title>
        <authorList>
            <person name="Han J."/>
            <person name="Zhang F."/>
            <person name="Hou J."/>
            <person name="Liu X."/>
            <person name="Li M."/>
            <person name="Liu H."/>
            <person name="Cai L."/>
            <person name="Zhang B."/>
            <person name="Chen Y."/>
            <person name="Zhou J."/>
            <person name="Hu S."/>
            <person name="Xiang H."/>
        </authorList>
    </citation>
    <scope>NUCLEOTIDE SEQUENCE [LARGE SCALE GENOMIC DNA]</scope>
    <source>
        <strain evidence="11">ATCC 33500 / DSM 1411 / JCM 8866 / NBRC 14739 / NCIMB 2177 / R-4</strain>
        <strain evidence="8">CGMCC 1.2087</strain>
        <plasmid evidence="11">pHM300</plasmid>
    </source>
</reference>
<gene>
    <name evidence="8" type="primary">adhC</name>
    <name evidence="8" type="ordered locus">HFX_5205</name>
    <name evidence="9" type="ORF">C439_00210</name>
    <name evidence="10" type="ORF">E6P09_17925</name>
</gene>
<dbReference type="EMBL" id="CP001870">
    <property type="protein sequence ID" value="AFK21039.1"/>
    <property type="molecule type" value="Genomic_DNA"/>
</dbReference>
<dbReference type="Proteomes" id="UP000299011">
    <property type="component" value="Plasmid pHME322"/>
</dbReference>
<protein>
    <submittedName>
        <fullName evidence="10">NAD(P)-dependent alcohol dehydrogenase</fullName>
    </submittedName>
    <submittedName>
        <fullName evidence="8">Zinc-binding dehydrogenase / S-(Hydroxymethyl)glutathione dehydrogenase</fullName>
        <ecNumber evidence="8">1.1.1.284</ecNumber>
    </submittedName>
</protein>
<dbReference type="KEGG" id="hme:HFX_5205"/>
<dbReference type="SMART" id="SM00829">
    <property type="entry name" value="PKS_ER"/>
    <property type="match status" value="1"/>
</dbReference>
<dbReference type="GO" id="GO:0051903">
    <property type="term" value="F:S-(hydroxymethyl)glutathione dehydrogenase [NAD(P)+] activity"/>
    <property type="evidence" value="ECO:0007669"/>
    <property type="project" value="UniProtKB-EC"/>
</dbReference>
<dbReference type="GO" id="GO:0005829">
    <property type="term" value="C:cytosol"/>
    <property type="evidence" value="ECO:0007669"/>
    <property type="project" value="TreeGrafter"/>
</dbReference>
<keyword evidence="3 6" id="KW-0862">Zinc</keyword>
<evidence type="ECO:0000256" key="4">
    <source>
        <dbReference type="ARBA" id="ARBA00023002"/>
    </source>
</evidence>
<dbReference type="SUPFAM" id="SSF50129">
    <property type="entry name" value="GroES-like"/>
    <property type="match status" value="1"/>
</dbReference>
<evidence type="ECO:0000313" key="8">
    <source>
        <dbReference type="EMBL" id="AFK21039.1"/>
    </source>
</evidence>
<dbReference type="AlphaFoldDB" id="I3R9X9"/>
<keyword evidence="5" id="KW-0520">NAD</keyword>
<evidence type="ECO:0000313" key="9">
    <source>
        <dbReference type="EMBL" id="EMA05175.1"/>
    </source>
</evidence>
<dbReference type="Pfam" id="PF08240">
    <property type="entry name" value="ADH_N"/>
    <property type="match status" value="1"/>
</dbReference>
<dbReference type="EC" id="1.1.1.284" evidence="8"/>
<dbReference type="OrthoDB" id="75495at2157"/>
<keyword evidence="4 8" id="KW-0560">Oxidoreductase</keyword>
<dbReference type="PANTHER" id="PTHR43880">
    <property type="entry name" value="ALCOHOL DEHYDROGENASE"/>
    <property type="match status" value="1"/>
</dbReference>
<organism evidence="8 11">
    <name type="scientific">Haloferax mediterranei (strain ATCC 33500 / DSM 1411 / JCM 8866 / NBRC 14739 / NCIMB 2177 / R-4)</name>
    <name type="common">Halobacterium mediterranei</name>
    <dbReference type="NCBI Taxonomy" id="523841"/>
    <lineage>
        <taxon>Archaea</taxon>
        <taxon>Methanobacteriati</taxon>
        <taxon>Methanobacteriota</taxon>
        <taxon>Stenosarchaea group</taxon>
        <taxon>Halobacteria</taxon>
        <taxon>Halobacteriales</taxon>
        <taxon>Haloferacaceae</taxon>
        <taxon>Haloferax</taxon>
    </lineage>
</organism>
<evidence type="ECO:0000313" key="12">
    <source>
        <dbReference type="Proteomes" id="UP000011603"/>
    </source>
</evidence>
<dbReference type="InterPro" id="IPR011032">
    <property type="entry name" value="GroES-like_sf"/>
</dbReference>
<evidence type="ECO:0000259" key="7">
    <source>
        <dbReference type="SMART" id="SM00829"/>
    </source>
</evidence>
<dbReference type="InterPro" id="IPR013149">
    <property type="entry name" value="ADH-like_C"/>
</dbReference>
<geneLocation type="plasmid" evidence="8 11">
    <name>pHM300</name>
</geneLocation>
<dbReference type="InterPro" id="IPR002328">
    <property type="entry name" value="ADH_Zn_CS"/>
</dbReference>
<reference evidence="9 12" key="3">
    <citation type="journal article" date="2014" name="PLoS Genet.">
        <title>Phylogenetically driven sequencing of extremely halophilic archaea reveals strategies for static and dynamic osmo-response.</title>
        <authorList>
            <person name="Becker E.A."/>
            <person name="Seitzer P.M."/>
            <person name="Tritt A."/>
            <person name="Larsen D."/>
            <person name="Krusor M."/>
            <person name="Yao A.I."/>
            <person name="Wu D."/>
            <person name="Madern D."/>
            <person name="Eisen J.A."/>
            <person name="Darling A.E."/>
            <person name="Facciotti M.T."/>
        </authorList>
    </citation>
    <scope>NUCLEOTIDE SEQUENCE [LARGE SCALE GENOMIC DNA]</scope>
    <source>
        <strain evidence="9">ATCC 33500</strain>
        <strain evidence="12">ATCC 33500 / DSM 1411 / JCM 8866 / NBRC 14739 / NCIMB 2177 / R-4</strain>
    </source>
</reference>
<dbReference type="InterPro" id="IPR036291">
    <property type="entry name" value="NAD(P)-bd_dom_sf"/>
</dbReference>
<dbReference type="Gene3D" id="3.40.50.720">
    <property type="entry name" value="NAD(P)-binding Rossmann-like Domain"/>
    <property type="match status" value="1"/>
</dbReference>
<dbReference type="CDD" id="cd08278">
    <property type="entry name" value="benzyl_alcohol_DH"/>
    <property type="match status" value="1"/>
</dbReference>
<evidence type="ECO:0000256" key="5">
    <source>
        <dbReference type="ARBA" id="ARBA00023027"/>
    </source>
</evidence>
<dbReference type="Proteomes" id="UP000011603">
    <property type="component" value="Unassembled WGS sequence"/>
</dbReference>